<sequence length="293" mass="32355">MGHSKINSIGSRYSGDSEQSLPDLSLSTLTKRLQSGGFIAMSPRLTFEIMTPLVKQLDCLKLTCVPLKGLSRVHFSPRVPLSFARTFQSTTSSNMRIPYAPTEPAADASETTKAVYERITERRKPRPLLPLDLALLHNTAIADGWNSLLGAVRSKTSLNPGLMEMAVCRIAVLNKATFEWISHAPLALKGGLPRASLNLVRTAEIYPPGGRSKTKEEQETFSDQEWAVLCYADQVTKNVEVDDEVFDALRKFLDNTGIMEMTAAVATYNMVSRFLVAMNVSEKNGDEIVMPEE</sequence>
<proteinExistence type="predicted"/>
<keyword evidence="3" id="KW-1185">Reference proteome</keyword>
<dbReference type="AlphaFoldDB" id="A0A074YSM9"/>
<evidence type="ECO:0000313" key="3">
    <source>
        <dbReference type="Proteomes" id="UP000030641"/>
    </source>
</evidence>
<dbReference type="Gene3D" id="1.20.1290.10">
    <property type="entry name" value="AhpD-like"/>
    <property type="match status" value="1"/>
</dbReference>
<gene>
    <name evidence="2" type="ORF">AUEXF2481DRAFT_35023</name>
</gene>
<evidence type="ECO:0000256" key="1">
    <source>
        <dbReference type="SAM" id="MobiDB-lite"/>
    </source>
</evidence>
<dbReference type="RefSeq" id="XP_013349288.1">
    <property type="nucleotide sequence ID" value="XM_013493834.1"/>
</dbReference>
<dbReference type="EMBL" id="KL584749">
    <property type="protein sequence ID" value="KER00774.1"/>
    <property type="molecule type" value="Genomic_DNA"/>
</dbReference>
<dbReference type="Proteomes" id="UP000030641">
    <property type="component" value="Unassembled WGS sequence"/>
</dbReference>
<evidence type="ECO:0000313" key="2">
    <source>
        <dbReference type="EMBL" id="KER00774.1"/>
    </source>
</evidence>
<dbReference type="PANTHER" id="PTHR34846">
    <property type="entry name" value="4-CARBOXYMUCONOLACTONE DECARBOXYLASE FAMILY PROTEIN (AFU_ORTHOLOGUE AFUA_6G11590)"/>
    <property type="match status" value="1"/>
</dbReference>
<reference evidence="2 3" key="1">
    <citation type="journal article" date="2014" name="BMC Genomics">
        <title>Genome sequencing of four Aureobasidium pullulans varieties: biotechnological potential, stress tolerance, and description of new species.</title>
        <authorList>
            <person name="Gostin Ar C."/>
            <person name="Ohm R.A."/>
            <person name="Kogej T."/>
            <person name="Sonjak S."/>
            <person name="Turk M."/>
            <person name="Zajc J."/>
            <person name="Zalar P."/>
            <person name="Grube M."/>
            <person name="Sun H."/>
            <person name="Han J."/>
            <person name="Sharma A."/>
            <person name="Chiniquy J."/>
            <person name="Ngan C.Y."/>
            <person name="Lipzen A."/>
            <person name="Barry K."/>
            <person name="Grigoriev I.V."/>
            <person name="Gunde-Cimerman N."/>
        </authorList>
    </citation>
    <scope>NUCLEOTIDE SEQUENCE [LARGE SCALE GENOMIC DNA]</scope>
    <source>
        <strain evidence="2 3">EXF-2481</strain>
    </source>
</reference>
<dbReference type="PANTHER" id="PTHR34846:SF11">
    <property type="entry name" value="4-CARBOXYMUCONOLACTONE DECARBOXYLASE FAMILY PROTEIN (AFU_ORTHOLOGUE AFUA_6G11590)"/>
    <property type="match status" value="1"/>
</dbReference>
<evidence type="ECO:0008006" key="4">
    <source>
        <dbReference type="Google" id="ProtNLM"/>
    </source>
</evidence>
<name>A0A074YSM9_AURSE</name>
<protein>
    <recommendedName>
        <fullName evidence="4">Carboxymuconolactone decarboxylase-like domain-containing protein</fullName>
    </recommendedName>
</protein>
<organism evidence="2 3">
    <name type="scientific">Aureobasidium subglaciale (strain EXF-2481)</name>
    <name type="common">Aureobasidium pullulans var. subglaciale</name>
    <dbReference type="NCBI Taxonomy" id="1043005"/>
    <lineage>
        <taxon>Eukaryota</taxon>
        <taxon>Fungi</taxon>
        <taxon>Dikarya</taxon>
        <taxon>Ascomycota</taxon>
        <taxon>Pezizomycotina</taxon>
        <taxon>Dothideomycetes</taxon>
        <taxon>Dothideomycetidae</taxon>
        <taxon>Dothideales</taxon>
        <taxon>Saccotheciaceae</taxon>
        <taxon>Aureobasidium</taxon>
    </lineage>
</organism>
<dbReference type="InterPro" id="IPR029032">
    <property type="entry name" value="AhpD-like"/>
</dbReference>
<dbReference type="InParanoid" id="A0A074YSM9"/>
<dbReference type="OrthoDB" id="9998495at2759"/>
<dbReference type="HOGENOM" id="CLU_082760_2_0_1"/>
<accession>A0A074YSM9</accession>
<dbReference type="OMA" id="NAVYEWN"/>
<dbReference type="GeneID" id="25365217"/>
<feature type="region of interest" description="Disordered" evidence="1">
    <location>
        <begin position="1"/>
        <end position="21"/>
    </location>
</feature>
<dbReference type="SUPFAM" id="SSF69118">
    <property type="entry name" value="AhpD-like"/>
    <property type="match status" value="1"/>
</dbReference>